<keyword evidence="5" id="KW-1185">Reference proteome</keyword>
<name>A0ABD0WY06_UMBPY</name>
<dbReference type="PANTHER" id="PTHR48426">
    <property type="entry name" value="CHROMATIN TARGET OF PRMT1 PROTEIN"/>
    <property type="match status" value="1"/>
</dbReference>
<protein>
    <recommendedName>
        <fullName evidence="3">Chromatin target of PRMT1 protein C-terminal domain-containing protein</fullName>
    </recommendedName>
</protein>
<dbReference type="SMART" id="SM01218">
    <property type="entry name" value="FoP_duplication"/>
    <property type="match status" value="1"/>
</dbReference>
<sequence>MPDSVHIQLADYFVRSLGMDEQTVAMTSEKIVLPGTSAVSLNKRFTTILMKQLQPVDVQTNMHQLQAASVGNRKLAQKLERRIVQAEIMKVRLEKGKFSFRLGQPIGSLTQRGTRGWGFAVRRRRWMYKGGFRVPGNIRRSFFRAGFSSRGRVNSVGQRGRRGFQGRGRGGSKKIPTKEELDKQLDDYMSMTKRRLDADLDAYMAMAGSDYME</sequence>
<reference evidence="4 5" key="1">
    <citation type="submission" date="2024-06" db="EMBL/GenBank/DDBJ databases">
        <authorList>
            <person name="Pan Q."/>
            <person name="Wen M."/>
            <person name="Jouanno E."/>
            <person name="Zahm M."/>
            <person name="Klopp C."/>
            <person name="Cabau C."/>
            <person name="Louis A."/>
            <person name="Berthelot C."/>
            <person name="Parey E."/>
            <person name="Roest Crollius H."/>
            <person name="Montfort J."/>
            <person name="Robinson-Rechavi M."/>
            <person name="Bouchez O."/>
            <person name="Lampietro C."/>
            <person name="Lopez Roques C."/>
            <person name="Donnadieu C."/>
            <person name="Postlethwait J."/>
            <person name="Bobe J."/>
            <person name="Verreycken H."/>
            <person name="Guiguen Y."/>
        </authorList>
    </citation>
    <scope>NUCLEOTIDE SEQUENCE [LARGE SCALE GENOMIC DNA]</scope>
    <source>
        <strain evidence="4">Up_M1</strain>
        <tissue evidence="4">Testis</tissue>
    </source>
</reference>
<dbReference type="Proteomes" id="UP001557470">
    <property type="component" value="Unassembled WGS sequence"/>
</dbReference>
<evidence type="ECO:0000313" key="4">
    <source>
        <dbReference type="EMBL" id="KAL0985300.1"/>
    </source>
</evidence>
<proteinExistence type="predicted"/>
<dbReference type="InterPro" id="IPR052656">
    <property type="entry name" value="CTOP_PRMT1"/>
</dbReference>
<evidence type="ECO:0000259" key="3">
    <source>
        <dbReference type="SMART" id="SM01218"/>
    </source>
</evidence>
<comment type="caution">
    <text evidence="4">The sequence shown here is derived from an EMBL/GenBank/DDBJ whole genome shotgun (WGS) entry which is preliminary data.</text>
</comment>
<evidence type="ECO:0000313" key="5">
    <source>
        <dbReference type="Proteomes" id="UP001557470"/>
    </source>
</evidence>
<dbReference type="EMBL" id="JAGEUA010000004">
    <property type="protein sequence ID" value="KAL0985300.1"/>
    <property type="molecule type" value="Genomic_DNA"/>
</dbReference>
<feature type="region of interest" description="Disordered" evidence="2">
    <location>
        <begin position="153"/>
        <end position="179"/>
    </location>
</feature>
<dbReference type="Pfam" id="PF13865">
    <property type="entry name" value="FoP_duplication"/>
    <property type="match status" value="1"/>
</dbReference>
<evidence type="ECO:0000256" key="1">
    <source>
        <dbReference type="ARBA" id="ARBA00022884"/>
    </source>
</evidence>
<feature type="domain" description="Chromatin target of PRMT1 protein C-terminal" evidence="3">
    <location>
        <begin position="111"/>
        <end position="210"/>
    </location>
</feature>
<evidence type="ECO:0000256" key="2">
    <source>
        <dbReference type="SAM" id="MobiDB-lite"/>
    </source>
</evidence>
<dbReference type="GO" id="GO:0003723">
    <property type="term" value="F:RNA binding"/>
    <property type="evidence" value="ECO:0007669"/>
    <property type="project" value="UniProtKB-KW"/>
</dbReference>
<dbReference type="InterPro" id="IPR025715">
    <property type="entry name" value="FoP_C"/>
</dbReference>
<gene>
    <name evidence="4" type="ORF">UPYG_G00155200</name>
</gene>
<dbReference type="AlphaFoldDB" id="A0ABD0WY06"/>
<accession>A0ABD0WY06</accession>
<dbReference type="PANTHER" id="PTHR48426:SF1">
    <property type="entry name" value="CHROMATIN TARGET OF PRMT1 PROTEIN"/>
    <property type="match status" value="1"/>
</dbReference>
<keyword evidence="1" id="KW-0694">RNA-binding</keyword>
<organism evidence="4 5">
    <name type="scientific">Umbra pygmaea</name>
    <name type="common">Eastern mudminnow</name>
    <dbReference type="NCBI Taxonomy" id="75934"/>
    <lineage>
        <taxon>Eukaryota</taxon>
        <taxon>Metazoa</taxon>
        <taxon>Chordata</taxon>
        <taxon>Craniata</taxon>
        <taxon>Vertebrata</taxon>
        <taxon>Euteleostomi</taxon>
        <taxon>Actinopterygii</taxon>
        <taxon>Neopterygii</taxon>
        <taxon>Teleostei</taxon>
        <taxon>Protacanthopterygii</taxon>
        <taxon>Esociformes</taxon>
        <taxon>Umbridae</taxon>
        <taxon>Umbra</taxon>
    </lineage>
</organism>